<dbReference type="GO" id="GO:0046677">
    <property type="term" value="P:response to antibiotic"/>
    <property type="evidence" value="ECO:0007669"/>
    <property type="project" value="UniProtKB-KW"/>
</dbReference>
<feature type="transmembrane region" description="Helical" evidence="12">
    <location>
        <begin position="265"/>
        <end position="287"/>
    </location>
</feature>
<protein>
    <submittedName>
        <fullName evidence="14">Macrolide export ATP-binding/permease protein MacB</fullName>
    </submittedName>
</protein>
<keyword evidence="4" id="KW-0997">Cell inner membrane</keyword>
<dbReference type="InterPro" id="IPR015854">
    <property type="entry name" value="ABC_transpr_LolD-like"/>
</dbReference>
<dbReference type="GO" id="GO:0022857">
    <property type="term" value="F:transmembrane transporter activity"/>
    <property type="evidence" value="ECO:0007669"/>
    <property type="project" value="UniProtKB-ARBA"/>
</dbReference>
<comment type="subcellular location">
    <subcellularLocation>
        <location evidence="1">Cell inner membrane</location>
        <topology evidence="1">Multi-pass membrane protein</topology>
    </subcellularLocation>
</comment>
<evidence type="ECO:0000256" key="5">
    <source>
        <dbReference type="ARBA" id="ARBA00022692"/>
    </source>
</evidence>
<dbReference type="InterPro" id="IPR003838">
    <property type="entry name" value="ABC3_permease_C"/>
</dbReference>
<dbReference type="InterPro" id="IPR017911">
    <property type="entry name" value="MacB-like_ATP-bd"/>
</dbReference>
<keyword evidence="9 12" id="KW-0472">Membrane</keyword>
<dbReference type="SUPFAM" id="SSF52540">
    <property type="entry name" value="P-loop containing nucleoside triphosphate hydrolases"/>
    <property type="match status" value="1"/>
</dbReference>
<dbReference type="FunFam" id="3.40.50.300:FF:000032">
    <property type="entry name" value="Export ABC transporter ATP-binding protein"/>
    <property type="match status" value="1"/>
</dbReference>
<dbReference type="STRING" id="279113.CPter91_2628"/>
<keyword evidence="2" id="KW-0813">Transport</keyword>
<dbReference type="GO" id="GO:0016887">
    <property type="term" value="F:ATP hydrolysis activity"/>
    <property type="evidence" value="ECO:0007669"/>
    <property type="project" value="InterPro"/>
</dbReference>
<dbReference type="InterPro" id="IPR017871">
    <property type="entry name" value="ABC_transporter-like_CS"/>
</dbReference>
<evidence type="ECO:0000256" key="3">
    <source>
        <dbReference type="ARBA" id="ARBA00022475"/>
    </source>
</evidence>
<proteinExistence type="inferred from homology"/>
<dbReference type="InterPro" id="IPR003593">
    <property type="entry name" value="AAA+_ATPase"/>
</dbReference>
<accession>A0A127Q4H5</accession>
<sequence length="706" mass="74792">MKAALSDAVAAPPQRDLVIDVRNLTRTYQLGAQEVHALRGVSMAIERGEFVAIMGASGSGKSTLMNLIGCLDQTSGGTYLLEGVDIAALDEQTLAKIRSRRIGFVFQSFNLLPRTTAAENVALPLFYSGQLADGAHRVQQTLSLLGLGERLDNRPNQLSGGQQQRVALARALINQPAILLADEPTGNLDSTTANEIMGTLRDLNREQGLTVVLVTHEQEMADFADRIITLRDGLVLSDIRKEAPSVLPPPRPALRPPAALAGPSGLGAGELLSFLAMAFVAAFSAIGRNKLRSALTMLGIFIGVCALIIMLAVGEGARAAVQAQLKSLGTDLLIVLPGSSRGGGVRGGSGSASSLKVADGAAILEEDPAVAVISYVNRQSAQLENGDENWSTSVQGVTPSYLTIRNWGLSAGRLISEIDEREGRTVCILGQTVVDNLFGEGQDPIGATVIVKNVPMEVIGVLAVKGHSASGQDQDDVALIPFRTSQVRVLGVAQPSTAMTQGGTVYPAPPNPFNIQAKLQGFVQTMYIQARSAAEVKTALQQVTQTLERRHRIKPEQSDDFSVRDLTEIAEVADENSRVMELLLAAIASISLLVGGIGIMNILLVSVTERTREIGIRMAIGARRFHVLLQFLIEATLLSLIGGGAGVLAGIVASKVIAHVAGWPTLLHTTVIIGAFCFSAGIGMFFGFYPARKASLLNPIDALRYE</sequence>
<evidence type="ECO:0000256" key="10">
    <source>
        <dbReference type="ARBA" id="ARBA00023251"/>
    </source>
</evidence>
<reference evidence="14 15" key="1">
    <citation type="submission" date="2015-11" db="EMBL/GenBank/DDBJ databases">
        <title>Exploring the genomic traits of fungus-feeding bacterial genus Collimonas.</title>
        <authorList>
            <person name="Song C."/>
            <person name="Schmidt R."/>
            <person name="de Jager V."/>
            <person name="Krzyzanowska D."/>
            <person name="Jongedijk E."/>
            <person name="Cankar K."/>
            <person name="Beekwilder J."/>
            <person name="van Veen A."/>
            <person name="de Boer W."/>
            <person name="van Veen J.A."/>
            <person name="Garbeva P."/>
        </authorList>
    </citation>
    <scope>NUCLEOTIDE SEQUENCE [LARGE SCALE GENOMIC DNA]</scope>
    <source>
        <strain evidence="14 15">Ter91</strain>
    </source>
</reference>
<feature type="transmembrane region" description="Helical" evidence="12">
    <location>
        <begin position="627"/>
        <end position="653"/>
    </location>
</feature>
<evidence type="ECO:0000256" key="11">
    <source>
        <dbReference type="ARBA" id="ARBA00038388"/>
    </source>
</evidence>
<dbReference type="GO" id="GO:0005886">
    <property type="term" value="C:plasma membrane"/>
    <property type="evidence" value="ECO:0007669"/>
    <property type="project" value="UniProtKB-SubCell"/>
</dbReference>
<keyword evidence="5 12" id="KW-0812">Transmembrane</keyword>
<comment type="similarity">
    <text evidence="11">Belongs to the ABC transporter superfamily. Macrolide exporter (TC 3.A.1.122) family.</text>
</comment>
<dbReference type="PROSITE" id="PS50893">
    <property type="entry name" value="ABC_TRANSPORTER_2"/>
    <property type="match status" value="1"/>
</dbReference>
<evidence type="ECO:0000256" key="6">
    <source>
        <dbReference type="ARBA" id="ARBA00022741"/>
    </source>
</evidence>
<gene>
    <name evidence="14" type="primary">macB</name>
    <name evidence="14" type="ORF">CPter91_2628</name>
</gene>
<evidence type="ECO:0000256" key="1">
    <source>
        <dbReference type="ARBA" id="ARBA00004429"/>
    </source>
</evidence>
<feature type="transmembrane region" description="Helical" evidence="12">
    <location>
        <begin position="665"/>
        <end position="689"/>
    </location>
</feature>
<keyword evidence="10" id="KW-0046">Antibiotic resistance</keyword>
<dbReference type="CDD" id="cd03255">
    <property type="entry name" value="ABC_MJ0796_LolCDE_FtsE"/>
    <property type="match status" value="1"/>
</dbReference>
<evidence type="ECO:0000256" key="12">
    <source>
        <dbReference type="SAM" id="Phobius"/>
    </source>
</evidence>
<keyword evidence="8 12" id="KW-1133">Transmembrane helix</keyword>
<dbReference type="Pfam" id="PF12704">
    <property type="entry name" value="MacB_PCD"/>
    <property type="match status" value="1"/>
</dbReference>
<dbReference type="Gene3D" id="3.40.50.300">
    <property type="entry name" value="P-loop containing nucleotide triphosphate hydrolases"/>
    <property type="match status" value="1"/>
</dbReference>
<dbReference type="GO" id="GO:0098796">
    <property type="term" value="C:membrane protein complex"/>
    <property type="evidence" value="ECO:0007669"/>
    <property type="project" value="UniProtKB-ARBA"/>
</dbReference>
<dbReference type="InterPro" id="IPR003439">
    <property type="entry name" value="ABC_transporter-like_ATP-bd"/>
</dbReference>
<dbReference type="InterPro" id="IPR025857">
    <property type="entry name" value="MacB_PCD"/>
</dbReference>
<dbReference type="GO" id="GO:0005524">
    <property type="term" value="F:ATP binding"/>
    <property type="evidence" value="ECO:0007669"/>
    <property type="project" value="UniProtKB-KW"/>
</dbReference>
<dbReference type="RefSeq" id="WP_061940526.1">
    <property type="nucleotide sequence ID" value="NZ_CP013234.1"/>
</dbReference>
<feature type="transmembrane region" description="Helical" evidence="12">
    <location>
        <begin position="582"/>
        <end position="607"/>
    </location>
</feature>
<dbReference type="PANTHER" id="PTHR24220">
    <property type="entry name" value="IMPORT ATP-BINDING PROTEIN"/>
    <property type="match status" value="1"/>
</dbReference>
<organism evidence="14 15">
    <name type="scientific">Collimonas pratensis</name>
    <dbReference type="NCBI Taxonomy" id="279113"/>
    <lineage>
        <taxon>Bacteria</taxon>
        <taxon>Pseudomonadati</taxon>
        <taxon>Pseudomonadota</taxon>
        <taxon>Betaproteobacteria</taxon>
        <taxon>Burkholderiales</taxon>
        <taxon>Oxalobacteraceae</taxon>
        <taxon>Collimonas</taxon>
    </lineage>
</organism>
<evidence type="ECO:0000313" key="15">
    <source>
        <dbReference type="Proteomes" id="UP000074561"/>
    </source>
</evidence>
<dbReference type="AlphaFoldDB" id="A0A127Q4H5"/>
<evidence type="ECO:0000256" key="8">
    <source>
        <dbReference type="ARBA" id="ARBA00022989"/>
    </source>
</evidence>
<feature type="transmembrane region" description="Helical" evidence="12">
    <location>
        <begin position="294"/>
        <end position="314"/>
    </location>
</feature>
<feature type="domain" description="ABC transporter" evidence="13">
    <location>
        <begin position="19"/>
        <end position="257"/>
    </location>
</feature>
<evidence type="ECO:0000256" key="7">
    <source>
        <dbReference type="ARBA" id="ARBA00022840"/>
    </source>
</evidence>
<dbReference type="Pfam" id="PF00005">
    <property type="entry name" value="ABC_tran"/>
    <property type="match status" value="1"/>
</dbReference>
<name>A0A127Q4H5_9BURK</name>
<dbReference type="KEGG" id="cpra:CPter91_2628"/>
<dbReference type="InterPro" id="IPR027417">
    <property type="entry name" value="P-loop_NTPase"/>
</dbReference>
<evidence type="ECO:0000256" key="9">
    <source>
        <dbReference type="ARBA" id="ARBA00023136"/>
    </source>
</evidence>
<dbReference type="Pfam" id="PF02687">
    <property type="entry name" value="FtsX"/>
    <property type="match status" value="1"/>
</dbReference>
<dbReference type="Proteomes" id="UP000074561">
    <property type="component" value="Chromosome"/>
</dbReference>
<dbReference type="SMART" id="SM00382">
    <property type="entry name" value="AAA"/>
    <property type="match status" value="1"/>
</dbReference>
<keyword evidence="6" id="KW-0547">Nucleotide-binding</keyword>
<evidence type="ECO:0000256" key="4">
    <source>
        <dbReference type="ARBA" id="ARBA00022519"/>
    </source>
</evidence>
<dbReference type="PROSITE" id="PS00211">
    <property type="entry name" value="ABC_TRANSPORTER_1"/>
    <property type="match status" value="1"/>
</dbReference>
<evidence type="ECO:0000313" key="14">
    <source>
        <dbReference type="EMBL" id="AMP04978.1"/>
    </source>
</evidence>
<evidence type="ECO:0000259" key="13">
    <source>
        <dbReference type="PROSITE" id="PS50893"/>
    </source>
</evidence>
<dbReference type="EMBL" id="CP013234">
    <property type="protein sequence ID" value="AMP04978.1"/>
    <property type="molecule type" value="Genomic_DNA"/>
</dbReference>
<keyword evidence="3" id="KW-1003">Cell membrane</keyword>
<dbReference type="PATRIC" id="fig|279113.9.peg.2593"/>
<evidence type="ECO:0000256" key="2">
    <source>
        <dbReference type="ARBA" id="ARBA00022448"/>
    </source>
</evidence>
<dbReference type="PANTHER" id="PTHR24220:SF86">
    <property type="entry name" value="ABC TRANSPORTER ABCH.1"/>
    <property type="match status" value="1"/>
</dbReference>
<keyword evidence="7 14" id="KW-0067">ATP-binding</keyword>